<proteinExistence type="predicted"/>
<organism evidence="2 3">
    <name type="scientific">Cyclotella cryptica</name>
    <dbReference type="NCBI Taxonomy" id="29204"/>
    <lineage>
        <taxon>Eukaryota</taxon>
        <taxon>Sar</taxon>
        <taxon>Stramenopiles</taxon>
        <taxon>Ochrophyta</taxon>
        <taxon>Bacillariophyta</taxon>
        <taxon>Coscinodiscophyceae</taxon>
        <taxon>Thalassiosirophycidae</taxon>
        <taxon>Stephanodiscales</taxon>
        <taxon>Stephanodiscaceae</taxon>
        <taxon>Cyclotella</taxon>
    </lineage>
</organism>
<evidence type="ECO:0000256" key="1">
    <source>
        <dbReference type="SAM" id="MobiDB-lite"/>
    </source>
</evidence>
<dbReference type="EMBL" id="JABMIG020000088">
    <property type="protein sequence ID" value="KAL3793748.1"/>
    <property type="molecule type" value="Genomic_DNA"/>
</dbReference>
<reference evidence="2 3" key="1">
    <citation type="journal article" date="2020" name="G3 (Bethesda)">
        <title>Improved Reference Genome for Cyclotella cryptica CCMP332, a Model for Cell Wall Morphogenesis, Salinity Adaptation, and Lipid Production in Diatoms (Bacillariophyta).</title>
        <authorList>
            <person name="Roberts W.R."/>
            <person name="Downey K.M."/>
            <person name="Ruck E.C."/>
            <person name="Traller J.C."/>
            <person name="Alverson A.J."/>
        </authorList>
    </citation>
    <scope>NUCLEOTIDE SEQUENCE [LARGE SCALE GENOMIC DNA]</scope>
    <source>
        <strain evidence="2 3">CCMP332</strain>
    </source>
</reference>
<dbReference type="Proteomes" id="UP001516023">
    <property type="component" value="Unassembled WGS sequence"/>
</dbReference>
<evidence type="ECO:0000313" key="2">
    <source>
        <dbReference type="EMBL" id="KAL3793748.1"/>
    </source>
</evidence>
<name>A0ABD3Q000_9STRA</name>
<gene>
    <name evidence="2" type="ORF">HJC23_013310</name>
</gene>
<feature type="compositionally biased region" description="Low complexity" evidence="1">
    <location>
        <begin position="1"/>
        <end position="13"/>
    </location>
</feature>
<protein>
    <submittedName>
        <fullName evidence="2">Uncharacterized protein</fullName>
    </submittedName>
</protein>
<comment type="caution">
    <text evidence="2">The sequence shown here is derived from an EMBL/GenBank/DDBJ whole genome shotgun (WGS) entry which is preliminary data.</text>
</comment>
<keyword evidence="3" id="KW-1185">Reference proteome</keyword>
<dbReference type="AlphaFoldDB" id="A0ABD3Q000"/>
<sequence length="928" mass="103432">MEPPEESASLLSSGKSTGRPPLYPKNASGDPSRRRAVSLEMESHAPSARGVPWRKLALLLILTVFTFFLLMLSQREEGDLEGAVRMGDVEPVWHDEQRMQGMADVMEDTATDQAQTLPESSSSSSSKEESAESPTTSSSTSMTEWLTGFHSPSPQSFTDRVIHFKPKGVGYPLRPVGGLHPIYYLDITNASSLEEAVSDGDYSRFSPYADGRLQLSDEERQQEQDEYMQKLQSIRDEWGFWNFKDTFYKGPGKRPFVDWEVIKSKKQGTEYDVLLGEIEREDFEQGVWQGDDQYVSHFLTEARSLIARVREAIYAEYGVASSTLTPDQLEKRNTELGVHIIPSSDTTSSKTIDASKGAAWMHEPSYHALVKKLLNAMITNDHFYVILGGHSAAAGHGNNFHQSYMMQFHEIMEPIFDRLGMVLVSANRAQGGMGTAQAALAGHDIYGEKDVMLWDSSMTEKSVGAQELFMRQMLLTGHRVPILLDVGGGKITMDRIHQESGAHVGGLTTGNPSILAQTTSAEQAYKYTAKCWTKRVDVEPEKKQNEKYGSQVSWHPGNRSHQWTARKLSLLFLHALDKAINVWENAAASDGNPLPIKYWHLAAEENAIRSKLRNVDVDSTECGKFMSKIPRMCVHPMRGATEWAPRADPEHSSIRSLLKPAPSGYVPDLIDLETPPQLYDRRDPHFPTQRIPKGEVDVAAIARSIPASTNNDRWLMAPLHHLENTNSNSHHNKLNKHLRRLTSEIIPGEGWTVIGHPPGFCDGTSNGVCGRVPSSECIMSGHMDSRGMLVGDALSGWVTFQLTDVSAGIFAARIQYWQEHNSNIRTEGWNAVNNGRDDGRRQLKAPPPPLPDDFSFEVALNGVLQYSLNNTEFPLKCQPELVYNVPFCVLIDDEQIAKANKKMDIEVSLRIVGGGRESVLAITHVYYA</sequence>
<feature type="compositionally biased region" description="Low complexity" evidence="1">
    <location>
        <begin position="132"/>
        <end position="144"/>
    </location>
</feature>
<feature type="region of interest" description="Disordered" evidence="1">
    <location>
        <begin position="1"/>
        <end position="32"/>
    </location>
</feature>
<evidence type="ECO:0000313" key="3">
    <source>
        <dbReference type="Proteomes" id="UP001516023"/>
    </source>
</evidence>
<accession>A0ABD3Q000</accession>
<feature type="region of interest" description="Disordered" evidence="1">
    <location>
        <begin position="110"/>
        <end position="149"/>
    </location>
</feature>